<feature type="region of interest" description="Disordered" evidence="1">
    <location>
        <begin position="468"/>
        <end position="614"/>
    </location>
</feature>
<proteinExistence type="predicted"/>
<dbReference type="EMBL" id="ML122260">
    <property type="protein sequence ID" value="RPD62002.1"/>
    <property type="molecule type" value="Genomic_DNA"/>
</dbReference>
<feature type="region of interest" description="Disordered" evidence="1">
    <location>
        <begin position="667"/>
        <end position="707"/>
    </location>
</feature>
<feature type="region of interest" description="Disordered" evidence="1">
    <location>
        <begin position="215"/>
        <end position="424"/>
    </location>
</feature>
<feature type="compositionally biased region" description="Basic residues" evidence="1">
    <location>
        <begin position="668"/>
        <end position="682"/>
    </location>
</feature>
<dbReference type="STRING" id="1328759.A0A5C2SDZ8"/>
<name>A0A5C2SDZ8_9APHY</name>
<reference evidence="2" key="1">
    <citation type="journal article" date="2018" name="Genome Biol. Evol.">
        <title>Genomics and development of Lentinus tigrinus, a white-rot wood-decaying mushroom with dimorphic fruiting bodies.</title>
        <authorList>
            <person name="Wu B."/>
            <person name="Xu Z."/>
            <person name="Knudson A."/>
            <person name="Carlson A."/>
            <person name="Chen N."/>
            <person name="Kovaka S."/>
            <person name="LaButti K."/>
            <person name="Lipzen A."/>
            <person name="Pennachio C."/>
            <person name="Riley R."/>
            <person name="Schakwitz W."/>
            <person name="Umezawa K."/>
            <person name="Ohm R.A."/>
            <person name="Grigoriev I.V."/>
            <person name="Nagy L.G."/>
            <person name="Gibbons J."/>
            <person name="Hibbett D."/>
        </authorList>
    </citation>
    <scope>NUCLEOTIDE SEQUENCE [LARGE SCALE GENOMIC DNA]</scope>
    <source>
        <strain evidence="2">ALCF2SS1-6</strain>
    </source>
</reference>
<feature type="compositionally biased region" description="Pro residues" evidence="1">
    <location>
        <begin position="477"/>
        <end position="487"/>
    </location>
</feature>
<dbReference type="Proteomes" id="UP000313359">
    <property type="component" value="Unassembled WGS sequence"/>
</dbReference>
<organism evidence="2 3">
    <name type="scientific">Lentinus tigrinus ALCF2SS1-6</name>
    <dbReference type="NCBI Taxonomy" id="1328759"/>
    <lineage>
        <taxon>Eukaryota</taxon>
        <taxon>Fungi</taxon>
        <taxon>Dikarya</taxon>
        <taxon>Basidiomycota</taxon>
        <taxon>Agaricomycotina</taxon>
        <taxon>Agaricomycetes</taxon>
        <taxon>Polyporales</taxon>
        <taxon>Polyporaceae</taxon>
        <taxon>Lentinus</taxon>
    </lineage>
</organism>
<sequence length="707" mass="75648">MPHTNDSQSTADGSNDSRALKTKAIPPTFINLNDCKPILSTTSTNTGNNSSANGATAFVFTSSRTLRALQDEETSSFRRLSPGSIPPSPSTPSTSASDGSLHLARSRASLTLSQLVKHSDGAVDARSLLGPKMRAAGFVNLPNTLRSRSDLSCPSTPSSSVFTSVSAHIPPTPNAPPNFPPIVFFNPTVVATAPMWDYQSTMQWSLTSMEQQGVSSSNMSTCSSDSAGSSEFTPGPRQGFAFTPSPPEFSPSSSASPPVLEVSRRPVFQGSSSSSGSDSFGSSSTFASGISTSTSLSSVEETDEDMMRDRSRSSKGKGRARELEPTEYPFPSGCDSPRSHGSRGSRASSATASPTVIGAGATLFPSTRRQDLHITKPPSPRFRRRSSEEKREKAKSKAKKETTATRALQPAFEPTPTFATAKRPGCARQYSLTELCDSSPFVWLSKSEMFAPPAPISRSPIRDTVVSVISTPAASRPRPPVDPPYPPAHRHRRHHTTVDGRSHNSDPSGRVHRVPSAPLRMPTIPSEPGSPSDRESEKTRKLGRAAKERDVAPAAGPQEQDPSRARALHYVPEMADPRSTDGMSALHGQGATADLGTGGGRSRGRDTRGKMLSASETIEERAAAQAHADMDKEKAEALDGLAALALAHKEREFESARNIVADRERTKVLKQKQRAHHKLRGKPLHDEPPSESETTMVDQQASVVKLL</sequence>
<evidence type="ECO:0000256" key="1">
    <source>
        <dbReference type="SAM" id="MobiDB-lite"/>
    </source>
</evidence>
<feature type="compositionally biased region" description="Low complexity" evidence="1">
    <location>
        <begin position="270"/>
        <end position="299"/>
    </location>
</feature>
<feature type="compositionally biased region" description="Low complexity" evidence="1">
    <location>
        <begin position="215"/>
        <end position="226"/>
    </location>
</feature>
<dbReference type="OrthoDB" id="2757526at2759"/>
<keyword evidence="3" id="KW-1185">Reference proteome</keyword>
<evidence type="ECO:0000313" key="3">
    <source>
        <dbReference type="Proteomes" id="UP000313359"/>
    </source>
</evidence>
<dbReference type="AlphaFoldDB" id="A0A5C2SDZ8"/>
<evidence type="ECO:0000313" key="2">
    <source>
        <dbReference type="EMBL" id="RPD62002.1"/>
    </source>
</evidence>
<feature type="compositionally biased region" description="Low complexity" evidence="1">
    <location>
        <begin position="342"/>
        <end position="355"/>
    </location>
</feature>
<protein>
    <submittedName>
        <fullName evidence="2">Uncharacterized protein</fullName>
    </submittedName>
</protein>
<feature type="compositionally biased region" description="Low complexity" evidence="1">
    <location>
        <begin position="91"/>
        <end position="100"/>
    </location>
</feature>
<feature type="compositionally biased region" description="Polar residues" evidence="1">
    <location>
        <begin position="691"/>
        <end position="707"/>
    </location>
</feature>
<accession>A0A5C2SDZ8</accession>
<feature type="region of interest" description="Disordered" evidence="1">
    <location>
        <begin position="72"/>
        <end position="102"/>
    </location>
</feature>
<gene>
    <name evidence="2" type="ORF">L227DRAFT_46518</name>
</gene>
<feature type="compositionally biased region" description="Basic and acidic residues" evidence="1">
    <location>
        <begin position="532"/>
        <end position="551"/>
    </location>
</feature>